<dbReference type="OrthoDB" id="427924at2759"/>
<dbReference type="PANTHER" id="PTHR37984:SF8">
    <property type="entry name" value="CCHC-TYPE DOMAIN-CONTAINING PROTEIN"/>
    <property type="match status" value="1"/>
</dbReference>
<evidence type="ECO:0000259" key="1">
    <source>
        <dbReference type="Pfam" id="PF17919"/>
    </source>
</evidence>
<dbReference type="Proteomes" id="UP000801492">
    <property type="component" value="Unassembled WGS sequence"/>
</dbReference>
<evidence type="ECO:0000313" key="2">
    <source>
        <dbReference type="EMBL" id="KAF2880238.1"/>
    </source>
</evidence>
<dbReference type="EMBL" id="VTPC01010741">
    <property type="protein sequence ID" value="KAF2892163.1"/>
    <property type="molecule type" value="Genomic_DNA"/>
</dbReference>
<dbReference type="PANTHER" id="PTHR37984">
    <property type="entry name" value="PROTEIN CBG26694"/>
    <property type="match status" value="1"/>
</dbReference>
<dbReference type="AlphaFoldDB" id="A0A8K0CR81"/>
<sequence>LIKNQKKGFQRMTYRRNCQRTDVKDAVSKCNFGLKQIKVMDHILTADGSKPDNSRIKAILDISVPKNKNAIKKLLATEPVLQYFDISKPMILSVDASKDTLGGVLLQNNLPSTHSSKALTKTEKYYAQIEKRF</sequence>
<name>A0A8K0CR81_IGNLU</name>
<dbReference type="Pfam" id="PF17919">
    <property type="entry name" value="RT_RNaseH_2"/>
    <property type="match status" value="1"/>
</dbReference>
<protein>
    <recommendedName>
        <fullName evidence="1">Reverse transcriptase/retrotransposon-derived protein RNase H-like domain-containing protein</fullName>
    </recommendedName>
</protein>
<keyword evidence="4" id="KW-1185">Reference proteome</keyword>
<proteinExistence type="predicted"/>
<evidence type="ECO:0000313" key="4">
    <source>
        <dbReference type="Proteomes" id="UP000801492"/>
    </source>
</evidence>
<accession>A0A8K0CR81</accession>
<dbReference type="EMBL" id="VTPC01090999">
    <property type="protein sequence ID" value="KAF2880238.1"/>
    <property type="molecule type" value="Genomic_DNA"/>
</dbReference>
<comment type="caution">
    <text evidence="3">The sequence shown here is derived from an EMBL/GenBank/DDBJ whole genome shotgun (WGS) entry which is preliminary data.</text>
</comment>
<dbReference type="SUPFAM" id="SSF56672">
    <property type="entry name" value="DNA/RNA polymerases"/>
    <property type="match status" value="1"/>
</dbReference>
<gene>
    <name evidence="3" type="ORF">ILUMI_14010</name>
    <name evidence="2" type="ORF">ILUMI_25932</name>
</gene>
<feature type="non-terminal residue" evidence="3">
    <location>
        <position position="133"/>
    </location>
</feature>
<organism evidence="3 4">
    <name type="scientific">Ignelater luminosus</name>
    <name type="common">Cucubano</name>
    <name type="synonym">Pyrophorus luminosus</name>
    <dbReference type="NCBI Taxonomy" id="2038154"/>
    <lineage>
        <taxon>Eukaryota</taxon>
        <taxon>Metazoa</taxon>
        <taxon>Ecdysozoa</taxon>
        <taxon>Arthropoda</taxon>
        <taxon>Hexapoda</taxon>
        <taxon>Insecta</taxon>
        <taxon>Pterygota</taxon>
        <taxon>Neoptera</taxon>
        <taxon>Endopterygota</taxon>
        <taxon>Coleoptera</taxon>
        <taxon>Polyphaga</taxon>
        <taxon>Elateriformia</taxon>
        <taxon>Elateroidea</taxon>
        <taxon>Elateridae</taxon>
        <taxon>Agrypninae</taxon>
        <taxon>Pyrophorini</taxon>
        <taxon>Ignelater</taxon>
    </lineage>
</organism>
<evidence type="ECO:0000313" key="3">
    <source>
        <dbReference type="EMBL" id="KAF2892163.1"/>
    </source>
</evidence>
<dbReference type="GO" id="GO:0071897">
    <property type="term" value="P:DNA biosynthetic process"/>
    <property type="evidence" value="ECO:0007669"/>
    <property type="project" value="UniProtKB-ARBA"/>
</dbReference>
<dbReference type="InterPro" id="IPR043502">
    <property type="entry name" value="DNA/RNA_pol_sf"/>
</dbReference>
<reference evidence="3" key="1">
    <citation type="submission" date="2019-08" db="EMBL/GenBank/DDBJ databases">
        <title>The genome of the North American firefly Photinus pyralis.</title>
        <authorList>
            <consortium name="Photinus pyralis genome working group"/>
            <person name="Fallon T.R."/>
            <person name="Sander Lower S.E."/>
            <person name="Weng J.-K."/>
        </authorList>
    </citation>
    <scope>NUCLEOTIDE SEQUENCE</scope>
    <source>
        <strain evidence="3">TRF0915ILg1</strain>
        <tissue evidence="3">Whole body</tissue>
    </source>
</reference>
<feature type="domain" description="Reverse transcriptase/retrotransposon-derived protein RNase H-like" evidence="1">
    <location>
        <begin position="69"/>
        <end position="132"/>
    </location>
</feature>
<dbReference type="InterPro" id="IPR050951">
    <property type="entry name" value="Retrovirus_Pol_polyprotein"/>
</dbReference>
<dbReference type="InterPro" id="IPR041577">
    <property type="entry name" value="RT_RNaseH_2"/>
</dbReference>